<comment type="similarity">
    <text evidence="2">Belongs to the outer membrane factor (OMF) (TC 1.B.17) family.</text>
</comment>
<dbReference type="AlphaFoldDB" id="A0A432YYN5"/>
<evidence type="ECO:0000256" key="8">
    <source>
        <dbReference type="SAM" id="SignalP"/>
    </source>
</evidence>
<evidence type="ECO:0000256" key="7">
    <source>
        <dbReference type="ARBA" id="ARBA00023237"/>
    </source>
</evidence>
<keyword evidence="7" id="KW-0998">Cell outer membrane</keyword>
<dbReference type="PANTHER" id="PTHR30026">
    <property type="entry name" value="OUTER MEMBRANE PROTEIN TOLC"/>
    <property type="match status" value="1"/>
</dbReference>
<dbReference type="PROSITE" id="PS51257">
    <property type="entry name" value="PROKAR_LIPOPROTEIN"/>
    <property type="match status" value="1"/>
</dbReference>
<keyword evidence="3" id="KW-0813">Transport</keyword>
<dbReference type="Gene3D" id="1.20.1600.10">
    <property type="entry name" value="Outer membrane efflux proteins (OEP)"/>
    <property type="match status" value="1"/>
</dbReference>
<evidence type="ECO:0000256" key="3">
    <source>
        <dbReference type="ARBA" id="ARBA00022448"/>
    </source>
</evidence>
<dbReference type="GO" id="GO:1990281">
    <property type="term" value="C:efflux pump complex"/>
    <property type="evidence" value="ECO:0007669"/>
    <property type="project" value="TreeGrafter"/>
</dbReference>
<dbReference type="OrthoDB" id="9791261at2"/>
<reference evidence="10" key="1">
    <citation type="journal article" date="2018" name="Front. Microbiol.">
        <title>Genome-Based Analysis Reveals the Taxonomy and Diversity of the Family Idiomarinaceae.</title>
        <authorList>
            <person name="Liu Y."/>
            <person name="Lai Q."/>
            <person name="Shao Z."/>
        </authorList>
    </citation>
    <scope>NUCLEOTIDE SEQUENCE [LARGE SCALE GENOMIC DNA]</scope>
    <source>
        <strain evidence="10">R22</strain>
    </source>
</reference>
<sequence length="415" mass="46731">MKRLSFVVAFLGALLACPVSAAAYDLTLSDALKRSLKNNPDLQQYEYQRQAAEVLTLQAQFSPNPRVGLEVENLAGSGRNSGLDNAEMTLSFSQVIELGRKRQKRIDASTAEEKVKQAEFEYQRISVLAQTTQRFYQVLKLQELIYLSKQQINRTESLLKTARERANAGAVPDSEVTRIQLRRERQLANSKELDGKSAQARAKLSAMWAEEPDFDQVLGSFHFPLNFPTQSDALNAVNKAPEYLRLLDSERLLKAQAKALEADSTANLTLGIGVRYSNQFDDTGLIVQASMPLQLQDPNLGRIKQRRLLHQSNLQQQKLVRTQLRSLALALVSSLKTHENYLHRVKSSLLPLAQQLVAQTEQGYVRGTHSLLQVLDAQSELAQLEYQRISREHAIYSDLIQLERMTGQAFLGEQQ</sequence>
<evidence type="ECO:0000256" key="5">
    <source>
        <dbReference type="ARBA" id="ARBA00022692"/>
    </source>
</evidence>
<keyword evidence="4" id="KW-1134">Transmembrane beta strand</keyword>
<keyword evidence="6" id="KW-0472">Membrane</keyword>
<keyword evidence="8" id="KW-0732">Signal</keyword>
<dbReference type="GO" id="GO:0015288">
    <property type="term" value="F:porin activity"/>
    <property type="evidence" value="ECO:0007669"/>
    <property type="project" value="TreeGrafter"/>
</dbReference>
<dbReference type="PANTHER" id="PTHR30026:SF20">
    <property type="entry name" value="OUTER MEMBRANE PROTEIN TOLC"/>
    <property type="match status" value="1"/>
</dbReference>
<gene>
    <name evidence="9" type="ORF">CWI78_07460</name>
</gene>
<evidence type="ECO:0000256" key="2">
    <source>
        <dbReference type="ARBA" id="ARBA00007613"/>
    </source>
</evidence>
<evidence type="ECO:0000313" key="10">
    <source>
        <dbReference type="Proteomes" id="UP000288058"/>
    </source>
</evidence>
<keyword evidence="10" id="KW-1185">Reference proteome</keyword>
<organism evidence="9 10">
    <name type="scientific">Idiomarina ramblicola</name>
    <dbReference type="NCBI Taxonomy" id="263724"/>
    <lineage>
        <taxon>Bacteria</taxon>
        <taxon>Pseudomonadati</taxon>
        <taxon>Pseudomonadota</taxon>
        <taxon>Gammaproteobacteria</taxon>
        <taxon>Alteromonadales</taxon>
        <taxon>Idiomarinaceae</taxon>
        <taxon>Idiomarina</taxon>
    </lineage>
</organism>
<dbReference type="Pfam" id="PF02321">
    <property type="entry name" value="OEP"/>
    <property type="match status" value="1"/>
</dbReference>
<evidence type="ECO:0000256" key="4">
    <source>
        <dbReference type="ARBA" id="ARBA00022452"/>
    </source>
</evidence>
<dbReference type="SUPFAM" id="SSF56954">
    <property type="entry name" value="Outer membrane efflux proteins (OEP)"/>
    <property type="match status" value="1"/>
</dbReference>
<feature type="chain" id="PRO_5019071497" evidence="8">
    <location>
        <begin position="22"/>
        <end position="415"/>
    </location>
</feature>
<comment type="caution">
    <text evidence="9">The sequence shown here is derived from an EMBL/GenBank/DDBJ whole genome shotgun (WGS) entry which is preliminary data.</text>
</comment>
<comment type="subcellular location">
    <subcellularLocation>
        <location evidence="1">Cell outer membrane</location>
    </subcellularLocation>
</comment>
<dbReference type="GO" id="GO:0015562">
    <property type="term" value="F:efflux transmembrane transporter activity"/>
    <property type="evidence" value="ECO:0007669"/>
    <property type="project" value="InterPro"/>
</dbReference>
<evidence type="ECO:0000256" key="1">
    <source>
        <dbReference type="ARBA" id="ARBA00004442"/>
    </source>
</evidence>
<dbReference type="GO" id="GO:0009279">
    <property type="term" value="C:cell outer membrane"/>
    <property type="evidence" value="ECO:0007669"/>
    <property type="project" value="UniProtKB-SubCell"/>
</dbReference>
<evidence type="ECO:0000313" key="9">
    <source>
        <dbReference type="EMBL" id="RUO68748.1"/>
    </source>
</evidence>
<dbReference type="RefSeq" id="WP_126781779.1">
    <property type="nucleotide sequence ID" value="NZ_PIQC01000005.1"/>
</dbReference>
<protein>
    <submittedName>
        <fullName evidence="9">TolC family protein</fullName>
    </submittedName>
</protein>
<keyword evidence="5" id="KW-0812">Transmembrane</keyword>
<feature type="signal peptide" evidence="8">
    <location>
        <begin position="1"/>
        <end position="21"/>
    </location>
</feature>
<dbReference type="Proteomes" id="UP000288058">
    <property type="component" value="Unassembled WGS sequence"/>
</dbReference>
<dbReference type="InterPro" id="IPR051906">
    <property type="entry name" value="TolC-like"/>
</dbReference>
<proteinExistence type="inferred from homology"/>
<evidence type="ECO:0000256" key="6">
    <source>
        <dbReference type="ARBA" id="ARBA00023136"/>
    </source>
</evidence>
<accession>A0A432YYN5</accession>
<dbReference type="EMBL" id="PIQC01000005">
    <property type="protein sequence ID" value="RUO68748.1"/>
    <property type="molecule type" value="Genomic_DNA"/>
</dbReference>
<dbReference type="InterPro" id="IPR003423">
    <property type="entry name" value="OMP_efflux"/>
</dbReference>
<name>A0A432YYN5_9GAMM</name>